<keyword evidence="2" id="KW-0238">DNA-binding</keyword>
<dbReference type="InterPro" id="IPR036390">
    <property type="entry name" value="WH_DNA-bd_sf"/>
</dbReference>
<dbReference type="PRINTS" id="PR00778">
    <property type="entry name" value="HTHARSR"/>
</dbReference>
<gene>
    <name evidence="5" type="ORF">CO185_00630</name>
</gene>
<sequence>MLEVTEISRIKETLRGQKNPLVEIFSLLGDKNRFLIIKLLVEEGEMCVSDLANVLDISVSAVSQHLRILEMSRIVESEKKGQMMCYKPKIEDPRIKKIINQTLFK</sequence>
<dbReference type="Gene3D" id="1.10.10.10">
    <property type="entry name" value="Winged helix-like DNA-binding domain superfamily/Winged helix DNA-binding domain"/>
    <property type="match status" value="1"/>
</dbReference>
<dbReference type="PANTHER" id="PTHR33154">
    <property type="entry name" value="TRANSCRIPTIONAL REGULATOR, ARSR FAMILY"/>
    <property type="match status" value="1"/>
</dbReference>
<evidence type="ECO:0000256" key="3">
    <source>
        <dbReference type="ARBA" id="ARBA00023163"/>
    </source>
</evidence>
<dbReference type="Proteomes" id="UP000230758">
    <property type="component" value="Unassembled WGS sequence"/>
</dbReference>
<dbReference type="GO" id="GO:0003700">
    <property type="term" value="F:DNA-binding transcription factor activity"/>
    <property type="evidence" value="ECO:0007669"/>
    <property type="project" value="InterPro"/>
</dbReference>
<reference evidence="6" key="1">
    <citation type="submission" date="2017-09" db="EMBL/GenBank/DDBJ databases">
        <title>Depth-based differentiation of microbial function through sediment-hosted aquifers and enrichment of novel symbionts in the deep terrestrial subsurface.</title>
        <authorList>
            <person name="Probst A.J."/>
            <person name="Ladd B."/>
            <person name="Jarett J.K."/>
            <person name="Geller-Mcgrath D.E."/>
            <person name="Sieber C.M.K."/>
            <person name="Emerson J.B."/>
            <person name="Anantharaman K."/>
            <person name="Thomas B.C."/>
            <person name="Malmstrom R."/>
            <person name="Stieglmeier M."/>
            <person name="Klingl A."/>
            <person name="Woyke T."/>
            <person name="Ryan C.M."/>
            <person name="Banfield J.F."/>
        </authorList>
    </citation>
    <scope>NUCLEOTIDE SEQUENCE [LARGE SCALE GENOMIC DNA]</scope>
</reference>
<keyword evidence="3" id="KW-0804">Transcription</keyword>
<dbReference type="InterPro" id="IPR051081">
    <property type="entry name" value="HTH_MetalResp_TranReg"/>
</dbReference>
<evidence type="ECO:0000313" key="5">
    <source>
        <dbReference type="EMBL" id="PJA33088.1"/>
    </source>
</evidence>
<evidence type="ECO:0000256" key="1">
    <source>
        <dbReference type="ARBA" id="ARBA00023015"/>
    </source>
</evidence>
<feature type="domain" description="HTH arsR-type" evidence="4">
    <location>
        <begin position="14"/>
        <end position="105"/>
    </location>
</feature>
<dbReference type="InterPro" id="IPR001845">
    <property type="entry name" value="HTH_ArsR_DNA-bd_dom"/>
</dbReference>
<keyword evidence="1" id="KW-0805">Transcription regulation</keyword>
<dbReference type="GO" id="GO:0003677">
    <property type="term" value="F:DNA binding"/>
    <property type="evidence" value="ECO:0007669"/>
    <property type="project" value="UniProtKB-KW"/>
</dbReference>
<dbReference type="EMBL" id="PFXF01000010">
    <property type="protein sequence ID" value="PJA33088.1"/>
    <property type="molecule type" value="Genomic_DNA"/>
</dbReference>
<accession>A0A2M7WSV2</accession>
<proteinExistence type="predicted"/>
<organism evidence="5 6">
    <name type="scientific">Candidatus Zambryskibacteria bacterium CG_4_9_14_3_um_filter_42_15</name>
    <dbReference type="NCBI Taxonomy" id="1975112"/>
    <lineage>
        <taxon>Bacteria</taxon>
        <taxon>Candidatus Zambryskiibacteriota</taxon>
    </lineage>
</organism>
<dbReference type="CDD" id="cd00090">
    <property type="entry name" value="HTH_ARSR"/>
    <property type="match status" value="1"/>
</dbReference>
<dbReference type="PROSITE" id="PS50987">
    <property type="entry name" value="HTH_ARSR_2"/>
    <property type="match status" value="1"/>
</dbReference>
<dbReference type="SMART" id="SM00418">
    <property type="entry name" value="HTH_ARSR"/>
    <property type="match status" value="1"/>
</dbReference>
<evidence type="ECO:0000313" key="6">
    <source>
        <dbReference type="Proteomes" id="UP000230758"/>
    </source>
</evidence>
<dbReference type="AlphaFoldDB" id="A0A2M7WSV2"/>
<dbReference type="InterPro" id="IPR036388">
    <property type="entry name" value="WH-like_DNA-bd_sf"/>
</dbReference>
<dbReference type="NCBIfam" id="NF033788">
    <property type="entry name" value="HTH_metalloreg"/>
    <property type="match status" value="1"/>
</dbReference>
<dbReference type="Pfam" id="PF01022">
    <property type="entry name" value="HTH_5"/>
    <property type="match status" value="1"/>
</dbReference>
<dbReference type="SUPFAM" id="SSF46785">
    <property type="entry name" value="Winged helix' DNA-binding domain"/>
    <property type="match status" value="1"/>
</dbReference>
<evidence type="ECO:0000256" key="2">
    <source>
        <dbReference type="ARBA" id="ARBA00023125"/>
    </source>
</evidence>
<dbReference type="InterPro" id="IPR011991">
    <property type="entry name" value="ArsR-like_HTH"/>
</dbReference>
<name>A0A2M7WSV2_9BACT</name>
<comment type="caution">
    <text evidence="5">The sequence shown here is derived from an EMBL/GenBank/DDBJ whole genome shotgun (WGS) entry which is preliminary data.</text>
</comment>
<evidence type="ECO:0000259" key="4">
    <source>
        <dbReference type="PROSITE" id="PS50987"/>
    </source>
</evidence>
<dbReference type="PANTHER" id="PTHR33154:SF33">
    <property type="entry name" value="TRANSCRIPTIONAL REPRESSOR SDPR"/>
    <property type="match status" value="1"/>
</dbReference>
<protein>
    <submittedName>
        <fullName evidence="5">Transcriptional regulator</fullName>
    </submittedName>
</protein>